<evidence type="ECO:0000259" key="5">
    <source>
        <dbReference type="Pfam" id="PF00487"/>
    </source>
</evidence>
<comment type="similarity">
    <text evidence="2">Belongs to the fatty acid desaturase type 2 family.</text>
</comment>
<reference evidence="6" key="1">
    <citation type="submission" date="2016-09" db="EMBL/GenBank/DDBJ databases">
        <title>Draft genome of thermotolerant cyanobacterium Desertifilum sp. strain IPPAS B-1220.</title>
        <authorList>
            <person name="Sinetova M.A."/>
            <person name="Bolakhan K."/>
            <person name="Zayadan B.K."/>
            <person name="Mironov K.S."/>
            <person name="Ustinova V."/>
            <person name="Kupriyanova E.V."/>
            <person name="Sidorov R.A."/>
            <person name="Skrypnik A.N."/>
            <person name="Gogoleva N.E."/>
            <person name="Gogolev Y.V."/>
            <person name="Los D.A."/>
        </authorList>
    </citation>
    <scope>NUCLEOTIDE SEQUENCE [LARGE SCALE GENOMIC DNA]</scope>
    <source>
        <strain evidence="6">IPPAS B-1220</strain>
    </source>
</reference>
<dbReference type="PANTHER" id="PTHR19353">
    <property type="entry name" value="FATTY ACID DESATURASE 2"/>
    <property type="match status" value="1"/>
</dbReference>
<accession>A0A1E5QDI7</accession>
<dbReference type="PANTHER" id="PTHR19353:SF19">
    <property type="entry name" value="DELTA(5) FATTY ACID DESATURASE C-RELATED"/>
    <property type="match status" value="1"/>
</dbReference>
<keyword evidence="3" id="KW-0408">Iron</keyword>
<protein>
    <submittedName>
        <fullName evidence="6">Fatty acid desaturase</fullName>
    </submittedName>
</protein>
<dbReference type="RefSeq" id="WP_069969662.1">
    <property type="nucleotide sequence ID" value="NZ_CM124774.1"/>
</dbReference>
<dbReference type="GO" id="GO:0008610">
    <property type="term" value="P:lipid biosynthetic process"/>
    <property type="evidence" value="ECO:0007669"/>
    <property type="project" value="UniProtKB-ARBA"/>
</dbReference>
<feature type="transmembrane region" description="Helical" evidence="4">
    <location>
        <begin position="236"/>
        <end position="255"/>
    </location>
</feature>
<dbReference type="GO" id="GO:0016717">
    <property type="term" value="F:oxidoreductase activity, acting on paired donors, with oxidation of a pair of donors resulting in the reduction of molecular oxygen to two molecules of water"/>
    <property type="evidence" value="ECO:0007669"/>
    <property type="project" value="TreeGrafter"/>
</dbReference>
<evidence type="ECO:0000256" key="3">
    <source>
        <dbReference type="ARBA" id="ARBA00023004"/>
    </source>
</evidence>
<dbReference type="InterPro" id="IPR012171">
    <property type="entry name" value="Fatty_acid_desaturase"/>
</dbReference>
<dbReference type="STRING" id="1781255.BH720_23485"/>
<dbReference type="GO" id="GO:0016020">
    <property type="term" value="C:membrane"/>
    <property type="evidence" value="ECO:0007669"/>
    <property type="project" value="TreeGrafter"/>
</dbReference>
<keyword evidence="4" id="KW-1133">Transmembrane helix</keyword>
<evidence type="ECO:0000256" key="2">
    <source>
        <dbReference type="ARBA" id="ARBA00008749"/>
    </source>
</evidence>
<organism evidence="6">
    <name type="scientific">Desertifilum tharense IPPAS B-1220</name>
    <dbReference type="NCBI Taxonomy" id="1781255"/>
    <lineage>
        <taxon>Bacteria</taxon>
        <taxon>Bacillati</taxon>
        <taxon>Cyanobacteriota</taxon>
        <taxon>Cyanophyceae</taxon>
        <taxon>Desertifilales</taxon>
        <taxon>Desertifilaceae</taxon>
        <taxon>Desertifilum</taxon>
    </lineage>
</organism>
<keyword evidence="4" id="KW-0472">Membrane</keyword>
<dbReference type="AlphaFoldDB" id="A0A1E5QDI7"/>
<comment type="caution">
    <text evidence="6">The sequence shown here is derived from an EMBL/GenBank/DDBJ whole genome shotgun (WGS) entry which is preliminary data.</text>
</comment>
<feature type="transmembrane region" description="Helical" evidence="4">
    <location>
        <begin position="214"/>
        <end position="230"/>
    </location>
</feature>
<name>A0A1E5QDI7_9CYAN</name>
<dbReference type="InterPro" id="IPR005804">
    <property type="entry name" value="FA_desaturase_dom"/>
</dbReference>
<feature type="transmembrane region" description="Helical" evidence="4">
    <location>
        <begin position="62"/>
        <end position="86"/>
    </location>
</feature>
<dbReference type="Pfam" id="PF00487">
    <property type="entry name" value="FA_desaturase"/>
    <property type="match status" value="1"/>
</dbReference>
<keyword evidence="4" id="KW-0812">Transmembrane</keyword>
<evidence type="ECO:0000256" key="4">
    <source>
        <dbReference type="SAM" id="Phobius"/>
    </source>
</evidence>
<feature type="transmembrane region" description="Helical" evidence="4">
    <location>
        <begin position="35"/>
        <end position="55"/>
    </location>
</feature>
<feature type="transmembrane region" description="Helical" evidence="4">
    <location>
        <begin position="98"/>
        <end position="117"/>
    </location>
</feature>
<gene>
    <name evidence="6" type="ORF">BH720_23485</name>
</gene>
<evidence type="ECO:0000313" key="6">
    <source>
        <dbReference type="EMBL" id="OEJ72719.1"/>
    </source>
</evidence>
<dbReference type="EMBL" id="MJGC01000114">
    <property type="protein sequence ID" value="OEJ72719.1"/>
    <property type="molecule type" value="Genomic_DNA"/>
</dbReference>
<feature type="domain" description="Fatty acid desaturase" evidence="5">
    <location>
        <begin position="63"/>
        <end position="321"/>
    </location>
</feature>
<proteinExistence type="inferred from homology"/>
<sequence length="374" mass="42578">MHLTHAQQFIHQAQYAKTLRPFLPAAAFAPDPSKLIILLGNLVLLISGFAIASTLSQWNPNLLWLFLPIAIVMGNSVIVLLFSVHALMHGSVIKNPRLTQIISLFALAVWWMPPTLWKAVHNREHHTKTNSNADPDRSYLHNQPNTWGKWIQNQFVPSSEVSPLGLFLGMATAWGVHTFRNLSSVVLFNRPSVEYTPAPFTVSAKERWAIAQEYLVILALHLGVMAFLRFHPLSLLLGYFLPIAIGYAGAMFYIFTNHMLCPMTSVNDPLANTLSLRIPKLFDRLHLNFSYHTEHHIFPGMNSDYYPLVQELLKTHYPERYNLLGAGEAWRLLLQTPRHYQDNQTFTNWAATQSVPCPLNLRELEENKEKAPIC</sequence>
<evidence type="ECO:0000256" key="1">
    <source>
        <dbReference type="ARBA" id="ARBA00001954"/>
    </source>
</evidence>
<comment type="cofactor">
    <cofactor evidence="1">
        <name>Fe(2+)</name>
        <dbReference type="ChEBI" id="CHEBI:29033"/>
    </cofactor>
</comment>
<dbReference type="OrthoDB" id="9792534at2"/>